<dbReference type="InterPro" id="IPR029058">
    <property type="entry name" value="AB_hydrolase_fold"/>
</dbReference>
<name>A0A9W7GEP6_9STRA</name>
<dbReference type="AlphaFoldDB" id="A0A9W7GEP6"/>
<keyword evidence="4" id="KW-1185">Reference proteome</keyword>
<reference evidence="4" key="1">
    <citation type="journal article" date="2023" name="Commun. Biol.">
        <title>Genome analysis of Parmales, the sister group of diatoms, reveals the evolutionary specialization of diatoms from phago-mixotrophs to photoautotrophs.</title>
        <authorList>
            <person name="Ban H."/>
            <person name="Sato S."/>
            <person name="Yoshikawa S."/>
            <person name="Yamada K."/>
            <person name="Nakamura Y."/>
            <person name="Ichinomiya M."/>
            <person name="Sato N."/>
            <person name="Blanc-Mathieu R."/>
            <person name="Endo H."/>
            <person name="Kuwata A."/>
            <person name="Ogata H."/>
        </authorList>
    </citation>
    <scope>NUCLEOTIDE SEQUENCE [LARGE SCALE GENOMIC DNA]</scope>
</reference>
<dbReference type="PANTHER" id="PTHR11614">
    <property type="entry name" value="PHOSPHOLIPASE-RELATED"/>
    <property type="match status" value="1"/>
</dbReference>
<accession>A0A9W7GEP6</accession>
<evidence type="ECO:0000313" key="4">
    <source>
        <dbReference type="Proteomes" id="UP001165065"/>
    </source>
</evidence>
<keyword evidence="1" id="KW-0812">Transmembrane</keyword>
<feature type="domain" description="Serine aminopeptidase S33" evidence="2">
    <location>
        <begin position="104"/>
        <end position="349"/>
    </location>
</feature>
<evidence type="ECO:0000313" key="3">
    <source>
        <dbReference type="EMBL" id="GMI43163.1"/>
    </source>
</evidence>
<evidence type="ECO:0000259" key="2">
    <source>
        <dbReference type="Pfam" id="PF12146"/>
    </source>
</evidence>
<dbReference type="Proteomes" id="UP001165065">
    <property type="component" value="Unassembled WGS sequence"/>
</dbReference>
<proteinExistence type="predicted"/>
<evidence type="ECO:0000256" key="1">
    <source>
        <dbReference type="SAM" id="Phobius"/>
    </source>
</evidence>
<protein>
    <recommendedName>
        <fullName evidence="2">Serine aminopeptidase S33 domain-containing protein</fullName>
    </recommendedName>
</protein>
<dbReference type="OrthoDB" id="2498029at2759"/>
<gene>
    <name evidence="3" type="ORF">TrCOL_g12192</name>
</gene>
<dbReference type="Pfam" id="PF12146">
    <property type="entry name" value="Hydrolase_4"/>
    <property type="match status" value="1"/>
</dbReference>
<keyword evidence="1" id="KW-1133">Transmembrane helix</keyword>
<sequence>MEVVINPTFKQSTILTAGFILFGLATIWPPLILVCAFLTSKFLSYTNLNNDDAPARRLWWSKMKSQGLPPWLAVPSSVTYEESYWVNSRGMCLMSYISTPTSRPPKAVLMYCHGYGDQASWLKAAEYRRLVKEGYAVMALEYEGHGRSDGTLVGFGSFDRLAGDVKDYMEETYLKNFKGLKLFVGGESMGGAVAYTVASSSSLVSGAVLICPMCAIHENLKPPQFVIDLLYKVVGPPGTINAVGMLPLAPSKSVNENSFKLTEKRILSESTNSRYTRLPRLCVARELLDATSKISSSLHTFSKPFIVLHGDADKVTDPDLSKQLHDSAESKDKTIKLYEGMWHTLTTGEPEENIDKVFGDIKTWLDERS</sequence>
<dbReference type="Gene3D" id="3.40.50.1820">
    <property type="entry name" value="alpha/beta hydrolase"/>
    <property type="match status" value="1"/>
</dbReference>
<comment type="caution">
    <text evidence="3">The sequence shown here is derived from an EMBL/GenBank/DDBJ whole genome shotgun (WGS) entry which is preliminary data.</text>
</comment>
<dbReference type="PRINTS" id="PR00111">
    <property type="entry name" value="ABHYDROLASE"/>
</dbReference>
<keyword evidence="1" id="KW-0472">Membrane</keyword>
<dbReference type="SUPFAM" id="SSF53474">
    <property type="entry name" value="alpha/beta-Hydrolases"/>
    <property type="match status" value="1"/>
</dbReference>
<feature type="transmembrane region" description="Helical" evidence="1">
    <location>
        <begin position="14"/>
        <end position="38"/>
    </location>
</feature>
<dbReference type="InterPro" id="IPR051044">
    <property type="entry name" value="MAG_DAG_Lipase"/>
</dbReference>
<dbReference type="InterPro" id="IPR022742">
    <property type="entry name" value="Hydrolase_4"/>
</dbReference>
<dbReference type="InterPro" id="IPR000073">
    <property type="entry name" value="AB_hydrolase_1"/>
</dbReference>
<dbReference type="EMBL" id="BRYA01000189">
    <property type="protein sequence ID" value="GMI43163.1"/>
    <property type="molecule type" value="Genomic_DNA"/>
</dbReference>
<organism evidence="3 4">
    <name type="scientific">Triparma columacea</name>
    <dbReference type="NCBI Taxonomy" id="722753"/>
    <lineage>
        <taxon>Eukaryota</taxon>
        <taxon>Sar</taxon>
        <taxon>Stramenopiles</taxon>
        <taxon>Ochrophyta</taxon>
        <taxon>Bolidophyceae</taxon>
        <taxon>Parmales</taxon>
        <taxon>Triparmaceae</taxon>
        <taxon>Triparma</taxon>
    </lineage>
</organism>